<dbReference type="SMART" id="SM00355">
    <property type="entry name" value="ZnF_C2H2"/>
    <property type="match status" value="1"/>
</dbReference>
<keyword evidence="1" id="KW-0862">Zinc</keyword>
<dbReference type="InterPro" id="IPR036236">
    <property type="entry name" value="Znf_C2H2_sf"/>
</dbReference>
<gene>
    <name evidence="4" type="ORF">CARUB_v10002800mg</name>
</gene>
<accession>R0GZ56</accession>
<sequence length="325" mass="37794">MNSFPNGLNSYGDDTMNNRRFTPIEMNSNFRNYESKMVESRFITSGHTNHHGLFSSSSLSSSSFGLNNPQVAYQMRQNMVSRFEMPCITQVPNNPHLSQISVTQTITNRYSAIIPTHNLVTSQNAYRRAMNHNIFNSSFYPTNFVEKQCEILNPTPLRTVFPHQTSVYPRQPNRFSFSPEHHHDQHVSNRRPVKKRCRSTRYFEENFEGFDSEESGEYDGRTHSLPYKKYGPYTCPKCNNVFDTSQKFAAHMSSVHYKNETIDEKFKRYKARNKKRLCKTNQMSHEESHNIQPEERVVEQGGGNDNTASDPEAFQHHMIVKEEPV</sequence>
<dbReference type="EMBL" id="KB870810">
    <property type="protein sequence ID" value="EOA22214.1"/>
    <property type="molecule type" value="Genomic_DNA"/>
</dbReference>
<feature type="compositionally biased region" description="Basic and acidic residues" evidence="2">
    <location>
        <begin position="313"/>
        <end position="325"/>
    </location>
</feature>
<evidence type="ECO:0000256" key="2">
    <source>
        <dbReference type="SAM" id="MobiDB-lite"/>
    </source>
</evidence>
<dbReference type="KEGG" id="crb:17881949"/>
<evidence type="ECO:0000313" key="5">
    <source>
        <dbReference type="Proteomes" id="UP000029121"/>
    </source>
</evidence>
<keyword evidence="5" id="KW-1185">Reference proteome</keyword>
<keyword evidence="1" id="KW-0863">Zinc-finger</keyword>
<dbReference type="GO" id="GO:0008270">
    <property type="term" value="F:zinc ion binding"/>
    <property type="evidence" value="ECO:0007669"/>
    <property type="project" value="UniProtKB-KW"/>
</dbReference>
<dbReference type="PROSITE" id="PS50157">
    <property type="entry name" value="ZINC_FINGER_C2H2_2"/>
    <property type="match status" value="1"/>
</dbReference>
<dbReference type="Proteomes" id="UP000029121">
    <property type="component" value="Unassembled WGS sequence"/>
</dbReference>
<organism evidence="4 5">
    <name type="scientific">Capsella rubella</name>
    <dbReference type="NCBI Taxonomy" id="81985"/>
    <lineage>
        <taxon>Eukaryota</taxon>
        <taxon>Viridiplantae</taxon>
        <taxon>Streptophyta</taxon>
        <taxon>Embryophyta</taxon>
        <taxon>Tracheophyta</taxon>
        <taxon>Spermatophyta</taxon>
        <taxon>Magnoliopsida</taxon>
        <taxon>eudicotyledons</taxon>
        <taxon>Gunneridae</taxon>
        <taxon>Pentapetalae</taxon>
        <taxon>rosids</taxon>
        <taxon>malvids</taxon>
        <taxon>Brassicales</taxon>
        <taxon>Brassicaceae</taxon>
        <taxon>Camelineae</taxon>
        <taxon>Capsella</taxon>
    </lineage>
</organism>
<evidence type="ECO:0000259" key="3">
    <source>
        <dbReference type="PROSITE" id="PS50157"/>
    </source>
</evidence>
<proteinExistence type="predicted"/>
<dbReference type="OrthoDB" id="824947at2759"/>
<feature type="region of interest" description="Disordered" evidence="2">
    <location>
        <begin position="281"/>
        <end position="325"/>
    </location>
</feature>
<name>R0GZ56_9BRAS</name>
<protein>
    <recommendedName>
        <fullName evidence="3">C2H2-type domain-containing protein</fullName>
    </recommendedName>
</protein>
<dbReference type="InterPro" id="IPR013087">
    <property type="entry name" value="Znf_C2H2_type"/>
</dbReference>
<keyword evidence="1" id="KW-0479">Metal-binding</keyword>
<dbReference type="PROSITE" id="PS00028">
    <property type="entry name" value="ZINC_FINGER_C2H2_1"/>
    <property type="match status" value="1"/>
</dbReference>
<evidence type="ECO:0000313" key="4">
    <source>
        <dbReference type="EMBL" id="EOA22214.1"/>
    </source>
</evidence>
<evidence type="ECO:0000256" key="1">
    <source>
        <dbReference type="PROSITE-ProRule" id="PRU00042"/>
    </source>
</evidence>
<feature type="compositionally biased region" description="Basic and acidic residues" evidence="2">
    <location>
        <begin position="284"/>
        <end position="298"/>
    </location>
</feature>
<reference evidence="5" key="1">
    <citation type="journal article" date="2013" name="Nat. Genet.">
        <title>The Capsella rubella genome and the genomic consequences of rapid mating system evolution.</title>
        <authorList>
            <person name="Slotte T."/>
            <person name="Hazzouri K.M."/>
            <person name="Agren J.A."/>
            <person name="Koenig D."/>
            <person name="Maumus F."/>
            <person name="Guo Y.L."/>
            <person name="Steige K."/>
            <person name="Platts A.E."/>
            <person name="Escobar J.S."/>
            <person name="Newman L.K."/>
            <person name="Wang W."/>
            <person name="Mandakova T."/>
            <person name="Vello E."/>
            <person name="Smith L.M."/>
            <person name="Henz S.R."/>
            <person name="Steffen J."/>
            <person name="Takuno S."/>
            <person name="Brandvain Y."/>
            <person name="Coop G."/>
            <person name="Andolfatto P."/>
            <person name="Hu T.T."/>
            <person name="Blanchette M."/>
            <person name="Clark R.M."/>
            <person name="Quesneville H."/>
            <person name="Nordborg M."/>
            <person name="Gaut B.S."/>
            <person name="Lysak M.A."/>
            <person name="Jenkins J."/>
            <person name="Grimwood J."/>
            <person name="Chapman J."/>
            <person name="Prochnik S."/>
            <person name="Shu S."/>
            <person name="Rokhsar D."/>
            <person name="Schmutz J."/>
            <person name="Weigel D."/>
            <person name="Wright S.I."/>
        </authorList>
    </citation>
    <scope>NUCLEOTIDE SEQUENCE [LARGE SCALE GENOMIC DNA]</scope>
    <source>
        <strain evidence="5">cv. Monte Gargano</strain>
    </source>
</reference>
<dbReference type="AlphaFoldDB" id="R0GZ56"/>
<feature type="domain" description="C2H2-type" evidence="3">
    <location>
        <begin position="233"/>
        <end position="261"/>
    </location>
</feature>
<dbReference type="eggNOG" id="ENOG502S31W">
    <property type="taxonomic scope" value="Eukaryota"/>
</dbReference>
<dbReference type="SUPFAM" id="SSF57667">
    <property type="entry name" value="beta-beta-alpha zinc fingers"/>
    <property type="match status" value="1"/>
</dbReference>